<dbReference type="RefSeq" id="XP_028485448.1">
    <property type="nucleotide sequence ID" value="XM_028630633.1"/>
</dbReference>
<keyword evidence="2" id="KW-0812">Transmembrane</keyword>
<sequence>MKSLLILPLSLFSILHTSNAIPLPDSLRPDTLTLKHDQSHGKEEGHHFMFLAKEEYTGRHQTTTPSTTPTTTIISTARDPDPANARLTDLEETETETKPQASNSPESLNNHRQIENIITPSNEPEQSAQDNNNNNRSLKPSCPAHAGILRTVSRVLHGFSVPSFSPSSLSKDNSEKESNTTAPHTAASSAVPHHDSKAALEPWMIVLGMIWLVPITVVLVEMLEYAWMWYRGDANILDSIESGHKSRLWMSADKMARGEKGMKIEGGYMIQHYYDDDDSSDDGFDDLVP</sequence>
<accession>A0A443HVE1</accession>
<evidence type="ECO:0000256" key="1">
    <source>
        <dbReference type="SAM" id="MobiDB-lite"/>
    </source>
</evidence>
<feature type="compositionally biased region" description="Polar residues" evidence="1">
    <location>
        <begin position="98"/>
        <end position="138"/>
    </location>
</feature>
<feature type="region of interest" description="Disordered" evidence="1">
    <location>
        <begin position="164"/>
        <end position="193"/>
    </location>
</feature>
<keyword evidence="3" id="KW-0732">Signal</keyword>
<evidence type="ECO:0000313" key="4">
    <source>
        <dbReference type="EMBL" id="RWQ95803.1"/>
    </source>
</evidence>
<gene>
    <name evidence="4" type="ORF">C8Q69DRAFT_467511</name>
</gene>
<keyword evidence="2" id="KW-0472">Membrane</keyword>
<feature type="compositionally biased region" description="Polar residues" evidence="1">
    <location>
        <begin position="179"/>
        <end position="188"/>
    </location>
</feature>
<keyword evidence="2" id="KW-1133">Transmembrane helix</keyword>
<organism evidence="4 5">
    <name type="scientific">Byssochlamys spectabilis</name>
    <name type="common">Paecilomyces variotii</name>
    <dbReference type="NCBI Taxonomy" id="264951"/>
    <lineage>
        <taxon>Eukaryota</taxon>
        <taxon>Fungi</taxon>
        <taxon>Dikarya</taxon>
        <taxon>Ascomycota</taxon>
        <taxon>Pezizomycotina</taxon>
        <taxon>Eurotiomycetes</taxon>
        <taxon>Eurotiomycetidae</taxon>
        <taxon>Eurotiales</taxon>
        <taxon>Thermoascaceae</taxon>
        <taxon>Paecilomyces</taxon>
    </lineage>
</organism>
<feature type="region of interest" description="Disordered" evidence="1">
    <location>
        <begin position="56"/>
        <end position="142"/>
    </location>
</feature>
<evidence type="ECO:0000256" key="2">
    <source>
        <dbReference type="SAM" id="Phobius"/>
    </source>
</evidence>
<name>A0A443HVE1_BYSSP</name>
<feature type="signal peptide" evidence="3">
    <location>
        <begin position="1"/>
        <end position="20"/>
    </location>
</feature>
<keyword evidence="5" id="KW-1185">Reference proteome</keyword>
<dbReference type="Proteomes" id="UP000283841">
    <property type="component" value="Unassembled WGS sequence"/>
</dbReference>
<comment type="caution">
    <text evidence="4">The sequence shown here is derived from an EMBL/GenBank/DDBJ whole genome shotgun (WGS) entry which is preliminary data.</text>
</comment>
<evidence type="ECO:0000256" key="3">
    <source>
        <dbReference type="SAM" id="SignalP"/>
    </source>
</evidence>
<dbReference type="EMBL" id="RCNU01000005">
    <property type="protein sequence ID" value="RWQ95803.1"/>
    <property type="molecule type" value="Genomic_DNA"/>
</dbReference>
<proteinExistence type="predicted"/>
<reference evidence="4 5" key="1">
    <citation type="journal article" date="2018" name="Front. Microbiol.">
        <title>Genomic and genetic insights into a cosmopolitan fungus, Paecilomyces variotii (Eurotiales).</title>
        <authorList>
            <person name="Urquhart A.S."/>
            <person name="Mondo S.J."/>
            <person name="Makela M.R."/>
            <person name="Hane J.K."/>
            <person name="Wiebenga A."/>
            <person name="He G."/>
            <person name="Mihaltcheva S."/>
            <person name="Pangilinan J."/>
            <person name="Lipzen A."/>
            <person name="Barry K."/>
            <person name="de Vries R.P."/>
            <person name="Grigoriev I.V."/>
            <person name="Idnurm A."/>
        </authorList>
    </citation>
    <scope>NUCLEOTIDE SEQUENCE [LARGE SCALE GENOMIC DNA]</scope>
    <source>
        <strain evidence="4 5">CBS 101075</strain>
    </source>
</reference>
<feature type="compositionally biased region" description="Low complexity" evidence="1">
    <location>
        <begin position="62"/>
        <end position="76"/>
    </location>
</feature>
<dbReference type="AlphaFoldDB" id="A0A443HVE1"/>
<protein>
    <submittedName>
        <fullName evidence="4">Uncharacterized protein</fullName>
    </submittedName>
</protein>
<dbReference type="VEuPathDB" id="FungiDB:C8Q69DRAFT_467511"/>
<feature type="chain" id="PRO_5019171217" evidence="3">
    <location>
        <begin position="21"/>
        <end position="289"/>
    </location>
</feature>
<evidence type="ECO:0000313" key="5">
    <source>
        <dbReference type="Proteomes" id="UP000283841"/>
    </source>
</evidence>
<dbReference type="GeneID" id="39599910"/>
<feature type="transmembrane region" description="Helical" evidence="2">
    <location>
        <begin position="203"/>
        <end position="223"/>
    </location>
</feature>